<keyword evidence="3" id="KW-1185">Reference proteome</keyword>
<feature type="signal peptide" evidence="1">
    <location>
        <begin position="1"/>
        <end position="16"/>
    </location>
</feature>
<protein>
    <submittedName>
        <fullName evidence="2">Uncharacterized protein</fullName>
    </submittedName>
</protein>
<gene>
    <name evidence="2" type="ORF">AKO1_007563</name>
</gene>
<evidence type="ECO:0000313" key="2">
    <source>
        <dbReference type="EMBL" id="KAL0476494.1"/>
    </source>
</evidence>
<dbReference type="Proteomes" id="UP001431209">
    <property type="component" value="Unassembled WGS sequence"/>
</dbReference>
<organism evidence="2 3">
    <name type="scientific">Acrasis kona</name>
    <dbReference type="NCBI Taxonomy" id="1008807"/>
    <lineage>
        <taxon>Eukaryota</taxon>
        <taxon>Discoba</taxon>
        <taxon>Heterolobosea</taxon>
        <taxon>Tetramitia</taxon>
        <taxon>Eutetramitia</taxon>
        <taxon>Acrasidae</taxon>
        <taxon>Acrasis</taxon>
    </lineage>
</organism>
<evidence type="ECO:0000256" key="1">
    <source>
        <dbReference type="SAM" id="SignalP"/>
    </source>
</evidence>
<evidence type="ECO:0000313" key="3">
    <source>
        <dbReference type="Proteomes" id="UP001431209"/>
    </source>
</evidence>
<sequence length="86" mass="10124">MYLPTVSFFIIYWATAILHMVMDRTPQITLWSRYKVIQQEQISDIEMLPTVILNQIQLVACYCTIHSILVGRGYDTSDVSFIRIYF</sequence>
<dbReference type="AlphaFoldDB" id="A0AAW2YHN0"/>
<comment type="caution">
    <text evidence="2">The sequence shown here is derived from an EMBL/GenBank/DDBJ whole genome shotgun (WGS) entry which is preliminary data.</text>
</comment>
<accession>A0AAW2YHN0</accession>
<proteinExistence type="predicted"/>
<name>A0AAW2YHN0_9EUKA</name>
<reference evidence="2 3" key="1">
    <citation type="submission" date="2024-03" db="EMBL/GenBank/DDBJ databases">
        <title>The Acrasis kona genome and developmental transcriptomes reveal deep origins of eukaryotic multicellular pathways.</title>
        <authorList>
            <person name="Sheikh S."/>
            <person name="Fu C.-J."/>
            <person name="Brown M.W."/>
            <person name="Baldauf S.L."/>
        </authorList>
    </citation>
    <scope>NUCLEOTIDE SEQUENCE [LARGE SCALE GENOMIC DNA]</scope>
    <source>
        <strain evidence="2 3">ATCC MYA-3509</strain>
    </source>
</reference>
<keyword evidence="1" id="KW-0732">Signal</keyword>
<dbReference type="EMBL" id="JAOPGA020000048">
    <property type="protein sequence ID" value="KAL0476494.1"/>
    <property type="molecule type" value="Genomic_DNA"/>
</dbReference>
<feature type="chain" id="PRO_5043587642" evidence="1">
    <location>
        <begin position="17"/>
        <end position="86"/>
    </location>
</feature>